<protein>
    <submittedName>
        <fullName evidence="2">Uncharacterized protein</fullName>
    </submittedName>
</protein>
<feature type="compositionally biased region" description="Basic and acidic residues" evidence="1">
    <location>
        <begin position="13"/>
        <end position="23"/>
    </location>
</feature>
<name>A0AAV7VUR5_PLEWA</name>
<organism evidence="2 3">
    <name type="scientific">Pleurodeles waltl</name>
    <name type="common">Iberian ribbed newt</name>
    <dbReference type="NCBI Taxonomy" id="8319"/>
    <lineage>
        <taxon>Eukaryota</taxon>
        <taxon>Metazoa</taxon>
        <taxon>Chordata</taxon>
        <taxon>Craniata</taxon>
        <taxon>Vertebrata</taxon>
        <taxon>Euteleostomi</taxon>
        <taxon>Amphibia</taxon>
        <taxon>Batrachia</taxon>
        <taxon>Caudata</taxon>
        <taxon>Salamandroidea</taxon>
        <taxon>Salamandridae</taxon>
        <taxon>Pleurodelinae</taxon>
        <taxon>Pleurodeles</taxon>
    </lineage>
</organism>
<evidence type="ECO:0000313" key="3">
    <source>
        <dbReference type="Proteomes" id="UP001066276"/>
    </source>
</evidence>
<gene>
    <name evidence="2" type="ORF">NDU88_007822</name>
</gene>
<keyword evidence="3" id="KW-1185">Reference proteome</keyword>
<dbReference type="EMBL" id="JANPWB010000003">
    <property type="protein sequence ID" value="KAJ1204041.1"/>
    <property type="molecule type" value="Genomic_DNA"/>
</dbReference>
<evidence type="ECO:0000256" key="1">
    <source>
        <dbReference type="SAM" id="MobiDB-lite"/>
    </source>
</evidence>
<proteinExistence type="predicted"/>
<dbReference type="AlphaFoldDB" id="A0AAV7VUR5"/>
<feature type="region of interest" description="Disordered" evidence="1">
    <location>
        <begin position="68"/>
        <end position="88"/>
    </location>
</feature>
<feature type="region of interest" description="Disordered" evidence="1">
    <location>
        <begin position="1"/>
        <end position="43"/>
    </location>
</feature>
<comment type="caution">
    <text evidence="2">The sequence shown here is derived from an EMBL/GenBank/DDBJ whole genome shotgun (WGS) entry which is preliminary data.</text>
</comment>
<dbReference type="Proteomes" id="UP001066276">
    <property type="component" value="Chromosome 2_1"/>
</dbReference>
<sequence length="105" mass="11712">MSPGAINKRRRGREAGTRGRLPDGDPCCSPKRVVGPPRPCRKPKLTTVSREFVIRTRVTETSVLRLPSRSTPQIGDEGARTLTPGCAPLRPRELHSVLVRRMHEH</sequence>
<evidence type="ECO:0000313" key="2">
    <source>
        <dbReference type="EMBL" id="KAJ1204041.1"/>
    </source>
</evidence>
<accession>A0AAV7VUR5</accession>
<reference evidence="2" key="1">
    <citation type="journal article" date="2022" name="bioRxiv">
        <title>Sequencing and chromosome-scale assembly of the giantPleurodeles waltlgenome.</title>
        <authorList>
            <person name="Brown T."/>
            <person name="Elewa A."/>
            <person name="Iarovenko S."/>
            <person name="Subramanian E."/>
            <person name="Araus A.J."/>
            <person name="Petzold A."/>
            <person name="Susuki M."/>
            <person name="Suzuki K.-i.T."/>
            <person name="Hayashi T."/>
            <person name="Toyoda A."/>
            <person name="Oliveira C."/>
            <person name="Osipova E."/>
            <person name="Leigh N.D."/>
            <person name="Simon A."/>
            <person name="Yun M.H."/>
        </authorList>
    </citation>
    <scope>NUCLEOTIDE SEQUENCE</scope>
    <source>
        <strain evidence="2">20211129_DDA</strain>
        <tissue evidence="2">Liver</tissue>
    </source>
</reference>